<reference evidence="10 11" key="1">
    <citation type="submission" date="2023-12" db="EMBL/GenBank/DDBJ databases">
        <title>Whole-genome sequencing of halo(alkali)philic microorganisms from hypersaline lakes.</title>
        <authorList>
            <person name="Sorokin D.Y."/>
            <person name="Merkel A.Y."/>
            <person name="Messina E."/>
            <person name="Yakimov M."/>
        </authorList>
    </citation>
    <scope>NUCLEOTIDE SEQUENCE [LARGE SCALE GENOMIC DNA]</scope>
    <source>
        <strain evidence="10 11">AB-CW1</strain>
    </source>
</reference>
<dbReference type="FunFam" id="3.40.50.620:FF:000093">
    <property type="entry name" value="Glutamyl-Q tRNA(Asp) synthetase"/>
    <property type="match status" value="1"/>
</dbReference>
<dbReference type="PRINTS" id="PR00987">
    <property type="entry name" value="TRNASYNTHGLU"/>
</dbReference>
<gene>
    <name evidence="10" type="primary">gluQRS</name>
    <name evidence="7" type="synonym">gluQ</name>
    <name evidence="10" type="ORF">VCB98_08180</name>
</gene>
<dbReference type="GO" id="GO:0004818">
    <property type="term" value="F:glutamate-tRNA ligase activity"/>
    <property type="evidence" value="ECO:0007669"/>
    <property type="project" value="TreeGrafter"/>
</dbReference>
<dbReference type="GO" id="GO:0008270">
    <property type="term" value="F:zinc ion binding"/>
    <property type="evidence" value="ECO:0007669"/>
    <property type="project" value="UniProtKB-UniRule"/>
</dbReference>
<evidence type="ECO:0000313" key="11">
    <source>
        <dbReference type="Proteomes" id="UP001302316"/>
    </source>
</evidence>
<protein>
    <recommendedName>
        <fullName evidence="7">Glutamyl-Q tRNA(Asp) synthetase</fullName>
        <shortName evidence="7">Glu-Q-RSs</shortName>
        <ecNumber evidence="7">6.1.1.-</ecNumber>
    </recommendedName>
</protein>
<evidence type="ECO:0000256" key="7">
    <source>
        <dbReference type="HAMAP-Rule" id="MF_01428"/>
    </source>
</evidence>
<comment type="caution">
    <text evidence="10">The sequence shown here is derived from an EMBL/GenBank/DDBJ whole genome shotgun (WGS) entry which is preliminary data.</text>
</comment>
<dbReference type="RefSeq" id="WP_346051576.1">
    <property type="nucleotide sequence ID" value="NZ_JAYGII010000015.1"/>
</dbReference>
<evidence type="ECO:0000256" key="2">
    <source>
        <dbReference type="ARBA" id="ARBA00022723"/>
    </source>
</evidence>
<evidence type="ECO:0000256" key="1">
    <source>
        <dbReference type="ARBA" id="ARBA00022598"/>
    </source>
</evidence>
<dbReference type="EMBL" id="JAYGII010000015">
    <property type="protein sequence ID" value="MEA5445795.1"/>
    <property type="molecule type" value="Genomic_DNA"/>
</dbReference>
<keyword evidence="4 7" id="KW-0862">Zinc</keyword>
<feature type="binding site" evidence="7">
    <location>
        <position position="129"/>
    </location>
    <ligand>
        <name>Zn(2+)</name>
        <dbReference type="ChEBI" id="CHEBI:29105"/>
    </ligand>
</feature>
<dbReference type="InterPro" id="IPR014729">
    <property type="entry name" value="Rossmann-like_a/b/a_fold"/>
</dbReference>
<dbReference type="NCBIfam" id="TIGR03838">
    <property type="entry name" value="queuosine_YadB"/>
    <property type="match status" value="1"/>
</dbReference>
<comment type="function">
    <text evidence="7">Catalyzes the tRNA-independent activation of glutamate in presence of ATP and the subsequent transfer of glutamate onto a tRNA(Asp). Glutamate is transferred on the 2-amino-5-(4,5-dihydroxy-2-cyclopenten-1-yl) moiety of the queuosine in the wobble position of the QUC anticodon.</text>
</comment>
<dbReference type="InterPro" id="IPR022380">
    <property type="entry name" value="Glu-Q_tRNA(Asp)_Synthase"/>
</dbReference>
<feature type="binding site" evidence="7">
    <location>
        <begin position="13"/>
        <end position="17"/>
    </location>
    <ligand>
        <name>L-glutamate</name>
        <dbReference type="ChEBI" id="CHEBI:29985"/>
    </ligand>
</feature>
<dbReference type="PANTHER" id="PTHR43311:SF1">
    <property type="entry name" value="GLUTAMYL-Q TRNA(ASP) SYNTHETASE"/>
    <property type="match status" value="1"/>
</dbReference>
<keyword evidence="1 7" id="KW-0436">Ligase</keyword>
<evidence type="ECO:0000256" key="6">
    <source>
        <dbReference type="ARBA" id="ARBA00023146"/>
    </source>
</evidence>
<keyword evidence="6 7" id="KW-0030">Aminoacyl-tRNA synthetase</keyword>
<feature type="short sequence motif" description="'KMSKS' region" evidence="7">
    <location>
        <begin position="239"/>
        <end position="243"/>
    </location>
</feature>
<evidence type="ECO:0000256" key="5">
    <source>
        <dbReference type="ARBA" id="ARBA00022840"/>
    </source>
</evidence>
<evidence type="ECO:0000256" key="4">
    <source>
        <dbReference type="ARBA" id="ARBA00022833"/>
    </source>
</evidence>
<feature type="short sequence motif" description="'HIGH' region" evidence="7">
    <location>
        <begin position="16"/>
        <end position="26"/>
    </location>
</feature>
<evidence type="ECO:0000256" key="3">
    <source>
        <dbReference type="ARBA" id="ARBA00022741"/>
    </source>
</evidence>
<keyword evidence="3 7" id="KW-0547">Nucleotide-binding</keyword>
<feature type="binding site" evidence="7">
    <location>
        <position position="125"/>
    </location>
    <ligand>
        <name>Zn(2+)</name>
        <dbReference type="ChEBI" id="CHEBI:29105"/>
    </ligand>
</feature>
<comment type="similarity">
    <text evidence="7">Belongs to the class-I aminoacyl-tRNA synthetase family. GluQ subfamily.</text>
</comment>
<dbReference type="GO" id="GO:0005829">
    <property type="term" value="C:cytosol"/>
    <property type="evidence" value="ECO:0007669"/>
    <property type="project" value="TreeGrafter"/>
</dbReference>
<feature type="binding site" evidence="7">
    <location>
        <position position="201"/>
    </location>
    <ligand>
        <name>L-glutamate</name>
        <dbReference type="ChEBI" id="CHEBI:29985"/>
    </ligand>
</feature>
<sequence length="307" mass="33435">MSDAVSRTPYTGRFAPSPTGPLHFGSLLAATASYLEARRHGGRWLLRIDDIDPPREAAGARDEIPRTLEAFGFEWDGPIILQSTHLDRYQAALEQLLAGGLAYPCACTRREVRAVAREGVDGPIYPGTCRNGMPPGREGRAIRLSTHEAQIEFKDDYQGPIAVDLEAQMGDFVIRRADGLFAYHLAAAVDDGDGEISHVVRGIDLLYSAPRQIHLMHCLGLTPPCYAHLPVILNREGQKLSKQTGATGLDTGQAPALLFHALRTLGQAIPEPLQGATLEEIWAWALEHWDSEPLQGRDVIGEVPAVG</sequence>
<dbReference type="InterPro" id="IPR049940">
    <property type="entry name" value="GluQ/Sye"/>
</dbReference>
<evidence type="ECO:0000259" key="9">
    <source>
        <dbReference type="Pfam" id="PF00749"/>
    </source>
</evidence>
<dbReference type="EC" id="6.1.1.-" evidence="7"/>
<dbReference type="PANTHER" id="PTHR43311">
    <property type="entry name" value="GLUTAMATE--TRNA LIGASE"/>
    <property type="match status" value="1"/>
</dbReference>
<feature type="binding site" evidence="7">
    <location>
        <position position="242"/>
    </location>
    <ligand>
        <name>ATP</name>
        <dbReference type="ChEBI" id="CHEBI:30616"/>
    </ligand>
</feature>
<dbReference type="NCBIfam" id="NF004314">
    <property type="entry name" value="PRK05710.1-3"/>
    <property type="match status" value="1"/>
</dbReference>
<comment type="cofactor">
    <cofactor evidence="7">
        <name>Zn(2+)</name>
        <dbReference type="ChEBI" id="CHEBI:29105"/>
    </cofactor>
    <text evidence="7">Binds 1 zinc ion per subunit.</text>
</comment>
<dbReference type="GO" id="GO:0006400">
    <property type="term" value="P:tRNA modification"/>
    <property type="evidence" value="ECO:0007669"/>
    <property type="project" value="InterPro"/>
</dbReference>
<dbReference type="Gene3D" id="3.40.50.620">
    <property type="entry name" value="HUPs"/>
    <property type="match status" value="1"/>
</dbReference>
<dbReference type="HAMAP" id="MF_01428">
    <property type="entry name" value="Glu_Q_tRNA_synth"/>
    <property type="match status" value="1"/>
</dbReference>
<dbReference type="GO" id="GO:0005524">
    <property type="term" value="F:ATP binding"/>
    <property type="evidence" value="ECO:0007669"/>
    <property type="project" value="UniProtKB-KW"/>
</dbReference>
<feature type="binding site" evidence="7">
    <location>
        <position position="49"/>
    </location>
    <ligand>
        <name>L-glutamate</name>
        <dbReference type="ChEBI" id="CHEBI:29985"/>
    </ligand>
</feature>
<dbReference type="AlphaFoldDB" id="A0AAP6JF07"/>
<name>A0AAP6JF07_9GAMM</name>
<keyword evidence="5 7" id="KW-0067">ATP-binding</keyword>
<dbReference type="InterPro" id="IPR020058">
    <property type="entry name" value="Glu/Gln-tRNA-synth_Ib_cat-dom"/>
</dbReference>
<keyword evidence="11" id="KW-1185">Reference proteome</keyword>
<keyword evidence="8" id="KW-0648">Protein biosynthesis</keyword>
<dbReference type="Pfam" id="PF00749">
    <property type="entry name" value="tRNA-synt_1c"/>
    <property type="match status" value="1"/>
</dbReference>
<accession>A0AAP6JF07</accession>
<feature type="domain" description="Glutamyl/glutaminyl-tRNA synthetase class Ib catalytic" evidence="9">
    <location>
        <begin position="13"/>
        <end position="255"/>
    </location>
</feature>
<proteinExistence type="inferred from homology"/>
<dbReference type="SUPFAM" id="SSF52374">
    <property type="entry name" value="Nucleotidylyl transferase"/>
    <property type="match status" value="1"/>
</dbReference>
<dbReference type="GO" id="GO:0006424">
    <property type="term" value="P:glutamyl-tRNA aminoacylation"/>
    <property type="evidence" value="ECO:0007669"/>
    <property type="project" value="InterPro"/>
</dbReference>
<dbReference type="InterPro" id="IPR000924">
    <property type="entry name" value="Glu/Gln-tRNA-synth"/>
</dbReference>
<evidence type="ECO:0000313" key="10">
    <source>
        <dbReference type="EMBL" id="MEA5445795.1"/>
    </source>
</evidence>
<evidence type="ECO:0000256" key="8">
    <source>
        <dbReference type="RuleBase" id="RU363037"/>
    </source>
</evidence>
<feature type="binding site" evidence="7">
    <location>
        <position position="107"/>
    </location>
    <ligand>
        <name>Zn(2+)</name>
        <dbReference type="ChEBI" id="CHEBI:29105"/>
    </ligand>
</feature>
<organism evidence="10 11">
    <name type="scientific">Natronospira elongata</name>
    <dbReference type="NCBI Taxonomy" id="3110268"/>
    <lineage>
        <taxon>Bacteria</taxon>
        <taxon>Pseudomonadati</taxon>
        <taxon>Pseudomonadota</taxon>
        <taxon>Gammaproteobacteria</taxon>
        <taxon>Natronospirales</taxon>
        <taxon>Natronospiraceae</taxon>
        <taxon>Natronospira</taxon>
    </lineage>
</organism>
<feature type="binding site" evidence="7">
    <location>
        <position position="183"/>
    </location>
    <ligand>
        <name>L-glutamate</name>
        <dbReference type="ChEBI" id="CHEBI:29985"/>
    </ligand>
</feature>
<dbReference type="Proteomes" id="UP001302316">
    <property type="component" value="Unassembled WGS sequence"/>
</dbReference>
<feature type="binding site" evidence="7">
    <location>
        <position position="105"/>
    </location>
    <ligand>
        <name>Zn(2+)</name>
        <dbReference type="ChEBI" id="CHEBI:29105"/>
    </ligand>
</feature>
<keyword evidence="2 7" id="KW-0479">Metal-binding</keyword>